<proteinExistence type="predicted"/>
<feature type="domain" description="Glyoxalase/fosfomycin resistance/dioxygenase" evidence="1">
    <location>
        <begin position="7"/>
        <end position="129"/>
    </location>
</feature>
<dbReference type="Gene3D" id="3.10.180.10">
    <property type="entry name" value="2,3-Dihydroxybiphenyl 1,2-Dioxygenase, domain 1"/>
    <property type="match status" value="1"/>
</dbReference>
<evidence type="ECO:0000313" key="3">
    <source>
        <dbReference type="Proteomes" id="UP000011863"/>
    </source>
</evidence>
<keyword evidence="3" id="KW-1185">Reference proteome</keyword>
<dbReference type="SUPFAM" id="SSF54593">
    <property type="entry name" value="Glyoxalase/Bleomycin resistance protein/Dihydroxybiphenyl dioxygenase"/>
    <property type="match status" value="1"/>
</dbReference>
<dbReference type="Pfam" id="PF00903">
    <property type="entry name" value="Glyoxalase"/>
    <property type="match status" value="1"/>
</dbReference>
<sequence length="159" mass="17294">MISNISLTTVWVKDIEASKAFYIDKLGFEARDDVTVGDDFRWCTVGHPSQPEIDVHLTTPGPPLSEEFAESINRALDEGGTFAIGLSVTDCAATVADLEAKGVSILNPPEVRPYGTEALIRDNSGNWIVLVEHHDWTPEQIAEMVNDDPSALDPKSDAS</sequence>
<dbReference type="PANTHER" id="PTHR36437:SF2">
    <property type="entry name" value="GLYOXALASE_BLEOMYCIN RESISTANCE PROTEIN_DIOXYGENASE"/>
    <property type="match status" value="1"/>
</dbReference>
<dbReference type="KEGG" id="aym:YM304_25580"/>
<dbReference type="RefSeq" id="WP_015442119.1">
    <property type="nucleotide sequence ID" value="NC_020520.1"/>
</dbReference>
<gene>
    <name evidence="2" type="ORF">YM304_25580</name>
</gene>
<evidence type="ECO:0000313" key="2">
    <source>
        <dbReference type="EMBL" id="BAN02872.1"/>
    </source>
</evidence>
<protein>
    <recommendedName>
        <fullName evidence="1">Glyoxalase/fosfomycin resistance/dioxygenase domain-containing protein</fullName>
    </recommendedName>
</protein>
<name>A0A6C7EA31_ILUCY</name>
<dbReference type="InterPro" id="IPR004360">
    <property type="entry name" value="Glyas_Fos-R_dOase_dom"/>
</dbReference>
<dbReference type="Proteomes" id="UP000011863">
    <property type="component" value="Chromosome"/>
</dbReference>
<accession>A0A6C7EA31</accession>
<dbReference type="AlphaFoldDB" id="A0A6C7EA31"/>
<reference evidence="2 3" key="1">
    <citation type="journal article" date="2013" name="Int. J. Syst. Evol. Microbiol.">
        <title>Ilumatobacter nonamiense sp. nov. and Ilumatobacter coccineum sp. nov., isolated from seashore sand.</title>
        <authorList>
            <person name="Matsumoto A."/>
            <person name="Kasai H."/>
            <person name="Matsuo Y."/>
            <person name="Shizuri Y."/>
            <person name="Ichikawa N."/>
            <person name="Fujita N."/>
            <person name="Omura S."/>
            <person name="Takahashi Y."/>
        </authorList>
    </citation>
    <scope>NUCLEOTIDE SEQUENCE [LARGE SCALE GENOMIC DNA]</scope>
    <source>
        <strain evidence="3">NBRC 103263 / KCTC 29153 / YM16-304</strain>
    </source>
</reference>
<organism evidence="2 3">
    <name type="scientific">Ilumatobacter coccineus (strain NBRC 103263 / KCTC 29153 / YM16-304)</name>
    <dbReference type="NCBI Taxonomy" id="1313172"/>
    <lineage>
        <taxon>Bacteria</taxon>
        <taxon>Bacillati</taxon>
        <taxon>Actinomycetota</taxon>
        <taxon>Acidimicrobiia</taxon>
        <taxon>Acidimicrobiales</taxon>
        <taxon>Ilumatobacteraceae</taxon>
        <taxon>Ilumatobacter</taxon>
    </lineage>
</organism>
<evidence type="ECO:0000259" key="1">
    <source>
        <dbReference type="Pfam" id="PF00903"/>
    </source>
</evidence>
<dbReference type="InterPro" id="IPR029068">
    <property type="entry name" value="Glyas_Bleomycin-R_OHBP_Dase"/>
</dbReference>
<dbReference type="PANTHER" id="PTHR36437">
    <property type="entry name" value="GLYOXALASE/BLEOMYCIN RESISTANCE PROTEIN/DIOXYGENASE"/>
    <property type="match status" value="1"/>
</dbReference>
<dbReference type="EMBL" id="AP012057">
    <property type="protein sequence ID" value="BAN02872.1"/>
    <property type="molecule type" value="Genomic_DNA"/>
</dbReference>
<dbReference type="OrthoDB" id="197463at2"/>